<reference evidence="1" key="1">
    <citation type="submission" date="2018-02" db="EMBL/GenBank/DDBJ databases">
        <title>Rhizophora mucronata_Transcriptome.</title>
        <authorList>
            <person name="Meera S.P."/>
            <person name="Sreeshan A."/>
            <person name="Augustine A."/>
        </authorList>
    </citation>
    <scope>NUCLEOTIDE SEQUENCE</scope>
    <source>
        <tissue evidence="1">Leaf</tissue>
    </source>
</reference>
<evidence type="ECO:0000313" key="1">
    <source>
        <dbReference type="EMBL" id="MBX59363.1"/>
    </source>
</evidence>
<proteinExistence type="predicted"/>
<accession>A0A2P2PXH1</accession>
<name>A0A2P2PXH1_RHIMU</name>
<dbReference type="AlphaFoldDB" id="A0A2P2PXH1"/>
<sequence length="28" mass="3324">MHRDNVVPDLDLQHISRFARKLGKSFSR</sequence>
<dbReference type="EMBL" id="GGEC01078879">
    <property type="protein sequence ID" value="MBX59363.1"/>
    <property type="molecule type" value="Transcribed_RNA"/>
</dbReference>
<protein>
    <submittedName>
        <fullName evidence="1">Uncharacterized protein</fullName>
    </submittedName>
</protein>
<organism evidence="1">
    <name type="scientific">Rhizophora mucronata</name>
    <name type="common">Asiatic mangrove</name>
    <dbReference type="NCBI Taxonomy" id="61149"/>
    <lineage>
        <taxon>Eukaryota</taxon>
        <taxon>Viridiplantae</taxon>
        <taxon>Streptophyta</taxon>
        <taxon>Embryophyta</taxon>
        <taxon>Tracheophyta</taxon>
        <taxon>Spermatophyta</taxon>
        <taxon>Magnoliopsida</taxon>
        <taxon>eudicotyledons</taxon>
        <taxon>Gunneridae</taxon>
        <taxon>Pentapetalae</taxon>
        <taxon>rosids</taxon>
        <taxon>fabids</taxon>
        <taxon>Malpighiales</taxon>
        <taxon>Rhizophoraceae</taxon>
        <taxon>Rhizophora</taxon>
    </lineage>
</organism>